<sequence length="376" mass="41892">MYAGTVLVCVFLSVVENYAGPARTQRMTVTKMRAADLESSASGYVYDQQQGLPVYYLQYNNHGTGGYYHAPDTVQYVAAPVAQAPILKPYAVVDDLAAGKMAHEDTVIYGDRIGHVDGAVKTEPRAPYYLEKIAEEVGNVEDETHSTEEKSEDESDGGESEDGDDHGDEGGDSDEDVHGDFDHSVKESGGGYGEGTDESYGHHADGNDGSYGHHGYYSKKGGQEKEHRDEEEEHGFHEEAEEGEKGSNYGHSSYHKKGQKTNGFHNVYHKDEYKKETDFYDDDHKKGYFDKFEEFDKGYKATEGGFKKGGHHSSGHDQDDSGKKGYYDKGYHRSQDQGHRTEKGEKSYHSDYEDYGAEKDSKSAKAHKFHKDSGHH</sequence>
<protein>
    <submittedName>
        <fullName evidence="3">Uncharacterized protein</fullName>
    </submittedName>
</protein>
<proteinExistence type="predicted"/>
<dbReference type="EMBL" id="KQ434869">
    <property type="protein sequence ID" value="KZC09276.1"/>
    <property type="molecule type" value="Genomic_DNA"/>
</dbReference>
<feature type="compositionally biased region" description="Basic and acidic residues" evidence="1">
    <location>
        <begin position="221"/>
        <end position="238"/>
    </location>
</feature>
<dbReference type="Pfam" id="PF16009">
    <property type="entry name" value="DUF4779"/>
    <property type="match status" value="1"/>
</dbReference>
<evidence type="ECO:0000313" key="4">
    <source>
        <dbReference type="Proteomes" id="UP000076502"/>
    </source>
</evidence>
<name>A0A154PBJ2_DUFNO</name>
<dbReference type="AlphaFoldDB" id="A0A154PBJ2"/>
<evidence type="ECO:0000313" key="3">
    <source>
        <dbReference type="EMBL" id="KZC09276.1"/>
    </source>
</evidence>
<feature type="signal peptide" evidence="2">
    <location>
        <begin position="1"/>
        <end position="24"/>
    </location>
</feature>
<evidence type="ECO:0000256" key="2">
    <source>
        <dbReference type="SAM" id="SignalP"/>
    </source>
</evidence>
<organism evidence="3 4">
    <name type="scientific">Dufourea novaeangliae</name>
    <name type="common">Sweat bee</name>
    <dbReference type="NCBI Taxonomy" id="178035"/>
    <lineage>
        <taxon>Eukaryota</taxon>
        <taxon>Metazoa</taxon>
        <taxon>Ecdysozoa</taxon>
        <taxon>Arthropoda</taxon>
        <taxon>Hexapoda</taxon>
        <taxon>Insecta</taxon>
        <taxon>Pterygota</taxon>
        <taxon>Neoptera</taxon>
        <taxon>Endopterygota</taxon>
        <taxon>Hymenoptera</taxon>
        <taxon>Apocrita</taxon>
        <taxon>Aculeata</taxon>
        <taxon>Apoidea</taxon>
        <taxon>Anthophila</taxon>
        <taxon>Halictidae</taxon>
        <taxon>Rophitinae</taxon>
        <taxon>Dufourea</taxon>
    </lineage>
</organism>
<dbReference type="Proteomes" id="UP000076502">
    <property type="component" value="Unassembled WGS sequence"/>
</dbReference>
<accession>A0A154PBJ2</accession>
<keyword evidence="4" id="KW-1185">Reference proteome</keyword>
<feature type="chain" id="PRO_5007599425" evidence="2">
    <location>
        <begin position="25"/>
        <end position="376"/>
    </location>
</feature>
<evidence type="ECO:0000256" key="1">
    <source>
        <dbReference type="SAM" id="MobiDB-lite"/>
    </source>
</evidence>
<feature type="compositionally biased region" description="Basic and acidic residues" evidence="1">
    <location>
        <begin position="176"/>
        <end position="186"/>
    </location>
</feature>
<reference evidence="3 4" key="1">
    <citation type="submission" date="2015-07" db="EMBL/GenBank/DDBJ databases">
        <title>The genome of Dufourea novaeangliae.</title>
        <authorList>
            <person name="Pan H."/>
            <person name="Kapheim K."/>
        </authorList>
    </citation>
    <scope>NUCLEOTIDE SEQUENCE [LARGE SCALE GENOMIC DNA]</scope>
    <source>
        <strain evidence="3">0120121106</strain>
        <tissue evidence="3">Whole body</tissue>
    </source>
</reference>
<dbReference type="STRING" id="178035.A0A154PBJ2"/>
<feature type="compositionally biased region" description="Basic and acidic residues" evidence="1">
    <location>
        <begin position="314"/>
        <end position="363"/>
    </location>
</feature>
<feature type="region of interest" description="Disordered" evidence="1">
    <location>
        <begin position="136"/>
        <end position="263"/>
    </location>
</feature>
<feature type="compositionally biased region" description="Acidic residues" evidence="1">
    <location>
        <begin position="150"/>
        <end position="175"/>
    </location>
</feature>
<dbReference type="InterPro" id="IPR031959">
    <property type="entry name" value="DUF4779"/>
</dbReference>
<gene>
    <name evidence="3" type="ORF">WN55_11016</name>
</gene>
<keyword evidence="2" id="KW-0732">Signal</keyword>
<dbReference type="OrthoDB" id="6432502at2759"/>
<feature type="region of interest" description="Disordered" evidence="1">
    <location>
        <begin position="301"/>
        <end position="376"/>
    </location>
</feature>